<protein>
    <submittedName>
        <fullName evidence="1">Uncharacterized protein</fullName>
    </submittedName>
</protein>
<comment type="caution">
    <text evidence="1">The sequence shown here is derived from an EMBL/GenBank/DDBJ whole genome shotgun (WGS) entry which is preliminary data.</text>
</comment>
<dbReference type="AlphaFoldDB" id="A0AAE0SS44"/>
<proteinExistence type="predicted"/>
<evidence type="ECO:0000313" key="1">
    <source>
        <dbReference type="EMBL" id="KAK3597009.1"/>
    </source>
</evidence>
<reference evidence="1" key="3">
    <citation type="submission" date="2023-05" db="EMBL/GenBank/DDBJ databases">
        <authorList>
            <person name="Smith C.H."/>
        </authorList>
    </citation>
    <scope>NUCLEOTIDE SEQUENCE</scope>
    <source>
        <strain evidence="1">CHS0354</strain>
        <tissue evidence="1">Mantle</tissue>
    </source>
</reference>
<dbReference type="Proteomes" id="UP001195483">
    <property type="component" value="Unassembled WGS sequence"/>
</dbReference>
<evidence type="ECO:0000313" key="2">
    <source>
        <dbReference type="Proteomes" id="UP001195483"/>
    </source>
</evidence>
<organism evidence="1 2">
    <name type="scientific">Potamilus streckersoni</name>
    <dbReference type="NCBI Taxonomy" id="2493646"/>
    <lineage>
        <taxon>Eukaryota</taxon>
        <taxon>Metazoa</taxon>
        <taxon>Spiralia</taxon>
        <taxon>Lophotrochozoa</taxon>
        <taxon>Mollusca</taxon>
        <taxon>Bivalvia</taxon>
        <taxon>Autobranchia</taxon>
        <taxon>Heteroconchia</taxon>
        <taxon>Palaeoheterodonta</taxon>
        <taxon>Unionida</taxon>
        <taxon>Unionoidea</taxon>
        <taxon>Unionidae</taxon>
        <taxon>Ambleminae</taxon>
        <taxon>Lampsilini</taxon>
        <taxon>Potamilus</taxon>
    </lineage>
</organism>
<sequence length="114" mass="13080">MLNLVNVDSNELIIFKNREGKLKKSNMSIEDIIIRNRLSREGIIDVYNNEGKLVLRIITAVSVNDSISERVLETDDTVCDVLNMNNDKITNIREPTDNLDAARKQYFDDKEIPV</sequence>
<gene>
    <name evidence="1" type="ORF">CHS0354_009147</name>
</gene>
<feature type="non-terminal residue" evidence="1">
    <location>
        <position position="114"/>
    </location>
</feature>
<keyword evidence="2" id="KW-1185">Reference proteome</keyword>
<reference evidence="1" key="2">
    <citation type="journal article" date="2021" name="Genome Biol. Evol.">
        <title>Developing a high-quality reference genome for a parasitic bivalve with doubly uniparental inheritance (Bivalvia: Unionida).</title>
        <authorList>
            <person name="Smith C.H."/>
        </authorList>
    </citation>
    <scope>NUCLEOTIDE SEQUENCE</scope>
    <source>
        <strain evidence="1">CHS0354</strain>
        <tissue evidence="1">Mantle</tissue>
    </source>
</reference>
<accession>A0AAE0SS44</accession>
<name>A0AAE0SS44_9BIVA</name>
<dbReference type="EMBL" id="JAEAOA010000592">
    <property type="protein sequence ID" value="KAK3597009.1"/>
    <property type="molecule type" value="Genomic_DNA"/>
</dbReference>
<reference evidence="1" key="1">
    <citation type="journal article" date="2021" name="Genome Biol. Evol.">
        <title>A High-Quality Reference Genome for a Parasitic Bivalve with Doubly Uniparental Inheritance (Bivalvia: Unionida).</title>
        <authorList>
            <person name="Smith C.H."/>
        </authorList>
    </citation>
    <scope>NUCLEOTIDE SEQUENCE</scope>
    <source>
        <strain evidence="1">CHS0354</strain>
    </source>
</reference>